<dbReference type="SUPFAM" id="SSF46785">
    <property type="entry name" value="Winged helix' DNA-binding domain"/>
    <property type="match status" value="1"/>
</dbReference>
<dbReference type="RefSeq" id="WP_382164884.1">
    <property type="nucleotide sequence ID" value="NZ_JBHTBR010000002.1"/>
</dbReference>
<proteinExistence type="predicted"/>
<dbReference type="Gene3D" id="1.10.10.10">
    <property type="entry name" value="Winged helix-like DNA-binding domain superfamily/Winged helix DNA-binding domain"/>
    <property type="match status" value="1"/>
</dbReference>
<dbReference type="InterPro" id="IPR001845">
    <property type="entry name" value="HTH_ArsR_DNA-bd_dom"/>
</dbReference>
<protein>
    <submittedName>
        <fullName evidence="5">ArsR/SmtB family transcription factor</fullName>
    </submittedName>
</protein>
<evidence type="ECO:0000313" key="6">
    <source>
        <dbReference type="Proteomes" id="UP001596492"/>
    </source>
</evidence>
<keyword evidence="3" id="KW-0804">Transcription</keyword>
<evidence type="ECO:0000256" key="2">
    <source>
        <dbReference type="ARBA" id="ARBA00023125"/>
    </source>
</evidence>
<dbReference type="PANTHER" id="PTHR43132">
    <property type="entry name" value="ARSENICAL RESISTANCE OPERON REPRESSOR ARSR-RELATED"/>
    <property type="match status" value="1"/>
</dbReference>
<evidence type="ECO:0000256" key="3">
    <source>
        <dbReference type="ARBA" id="ARBA00023163"/>
    </source>
</evidence>
<dbReference type="InterPro" id="IPR051011">
    <property type="entry name" value="Metal_resp_trans_reg"/>
</dbReference>
<keyword evidence="6" id="KW-1185">Reference proteome</keyword>
<evidence type="ECO:0000259" key="4">
    <source>
        <dbReference type="PROSITE" id="PS50987"/>
    </source>
</evidence>
<sequence>MADSQKTIEQLSALAQDTRFAVFKVLMQAGKDGLPAGEIAKILSVAPNTLSSHLAIITRANLATVTRDGRSLIYKAQLEGVKDLLSALVDDCCNGHPEICIELSDLTSKRC</sequence>
<keyword evidence="2" id="KW-0238">DNA-binding</keyword>
<dbReference type="Pfam" id="PF12840">
    <property type="entry name" value="HTH_20"/>
    <property type="match status" value="1"/>
</dbReference>
<dbReference type="PANTHER" id="PTHR43132:SF2">
    <property type="entry name" value="ARSENICAL RESISTANCE OPERON REPRESSOR ARSR-RELATED"/>
    <property type="match status" value="1"/>
</dbReference>
<keyword evidence="1" id="KW-0805">Transcription regulation</keyword>
<feature type="domain" description="HTH arsR-type" evidence="4">
    <location>
        <begin position="1"/>
        <end position="96"/>
    </location>
</feature>
<dbReference type="Proteomes" id="UP001596492">
    <property type="component" value="Unassembled WGS sequence"/>
</dbReference>
<dbReference type="CDD" id="cd00090">
    <property type="entry name" value="HTH_ARSR"/>
    <property type="match status" value="1"/>
</dbReference>
<gene>
    <name evidence="5" type="ORF">ACFQS8_01080</name>
</gene>
<dbReference type="InterPro" id="IPR011991">
    <property type="entry name" value="ArsR-like_HTH"/>
</dbReference>
<comment type="caution">
    <text evidence="5">The sequence shown here is derived from an EMBL/GenBank/DDBJ whole genome shotgun (WGS) entry which is preliminary data.</text>
</comment>
<accession>A0ABW2IGH5</accession>
<reference evidence="6" key="1">
    <citation type="journal article" date="2019" name="Int. J. Syst. Evol. Microbiol.">
        <title>The Global Catalogue of Microorganisms (GCM) 10K type strain sequencing project: providing services to taxonomists for standard genome sequencing and annotation.</title>
        <authorList>
            <consortium name="The Broad Institute Genomics Platform"/>
            <consortium name="The Broad Institute Genome Sequencing Center for Infectious Disease"/>
            <person name="Wu L."/>
            <person name="Ma J."/>
        </authorList>
    </citation>
    <scope>NUCLEOTIDE SEQUENCE [LARGE SCALE GENOMIC DNA]</scope>
    <source>
        <strain evidence="6">CCUG 51308</strain>
    </source>
</reference>
<name>A0ABW2IGH5_9PROT</name>
<organism evidence="5 6">
    <name type="scientific">Hirschia litorea</name>
    <dbReference type="NCBI Taxonomy" id="1199156"/>
    <lineage>
        <taxon>Bacteria</taxon>
        <taxon>Pseudomonadati</taxon>
        <taxon>Pseudomonadota</taxon>
        <taxon>Alphaproteobacteria</taxon>
        <taxon>Hyphomonadales</taxon>
        <taxon>Hyphomonadaceae</taxon>
        <taxon>Hirschia</taxon>
    </lineage>
</organism>
<dbReference type="SMART" id="SM00418">
    <property type="entry name" value="HTH_ARSR"/>
    <property type="match status" value="1"/>
</dbReference>
<dbReference type="InterPro" id="IPR036388">
    <property type="entry name" value="WH-like_DNA-bd_sf"/>
</dbReference>
<dbReference type="InterPro" id="IPR036390">
    <property type="entry name" value="WH_DNA-bd_sf"/>
</dbReference>
<evidence type="ECO:0000313" key="5">
    <source>
        <dbReference type="EMBL" id="MFC7290196.1"/>
    </source>
</evidence>
<dbReference type="PROSITE" id="PS50987">
    <property type="entry name" value="HTH_ARSR_2"/>
    <property type="match status" value="1"/>
</dbReference>
<evidence type="ECO:0000256" key="1">
    <source>
        <dbReference type="ARBA" id="ARBA00023015"/>
    </source>
</evidence>
<dbReference type="EMBL" id="JBHTBR010000002">
    <property type="protein sequence ID" value="MFC7290196.1"/>
    <property type="molecule type" value="Genomic_DNA"/>
</dbReference>